<dbReference type="PANTHER" id="PTHR46661:SF4">
    <property type="entry name" value="RING-TYPE DOMAIN-CONTAINING PROTEIN"/>
    <property type="match status" value="1"/>
</dbReference>
<evidence type="ECO:0000256" key="13">
    <source>
        <dbReference type="ARBA" id="ARBA00022833"/>
    </source>
</evidence>
<dbReference type="Pfam" id="PF01363">
    <property type="entry name" value="FYVE"/>
    <property type="match status" value="1"/>
</dbReference>
<dbReference type="EC" id="2.3.2.27" evidence="6"/>
<comment type="catalytic activity">
    <reaction evidence="1">
        <text>S-ubiquitinyl-[E2 ubiquitin-conjugating enzyme]-L-cysteine + [acceptor protein]-L-lysine = [E2 ubiquitin-conjugating enzyme]-L-cysteine + N(6)-ubiquitinyl-[acceptor protein]-L-lysine.</text>
        <dbReference type="EC" id="2.3.2.27"/>
    </reaction>
</comment>
<protein>
    <recommendedName>
        <fullName evidence="6">RING-type E3 ubiquitin transferase</fullName>
        <ecNumber evidence="6">2.3.2.27</ecNumber>
    </recommendedName>
</protein>
<dbReference type="GO" id="GO:0005768">
    <property type="term" value="C:endosome"/>
    <property type="evidence" value="ECO:0007669"/>
    <property type="project" value="UniProtKB-SubCell"/>
</dbReference>
<dbReference type="GO" id="GO:0043161">
    <property type="term" value="P:proteasome-mediated ubiquitin-dependent protein catabolic process"/>
    <property type="evidence" value="ECO:0007669"/>
    <property type="project" value="TreeGrafter"/>
</dbReference>
<evidence type="ECO:0000256" key="9">
    <source>
        <dbReference type="ARBA" id="ARBA00022723"/>
    </source>
</evidence>
<keyword evidence="12" id="KW-0833">Ubl conjugation pathway</keyword>
<comment type="subcellular location">
    <subcellularLocation>
        <location evidence="3">Endosome</location>
    </subcellularLocation>
    <subcellularLocation>
        <location evidence="4">Lysosome</location>
    </subcellularLocation>
    <subcellularLocation>
        <location evidence="2">Membrane</location>
        <topology evidence="2">Peripheral membrane protein</topology>
    </subcellularLocation>
</comment>
<evidence type="ECO:0000259" key="20">
    <source>
        <dbReference type="PROSITE" id="PS50178"/>
    </source>
</evidence>
<dbReference type="AlphaFoldDB" id="A0A9W8CW97"/>
<dbReference type="InterPro" id="IPR017455">
    <property type="entry name" value="Znf_FYVE-rel"/>
</dbReference>
<dbReference type="EMBL" id="JANBOI010001352">
    <property type="protein sequence ID" value="KAJ1726825.1"/>
    <property type="molecule type" value="Genomic_DNA"/>
</dbReference>
<evidence type="ECO:0000256" key="10">
    <source>
        <dbReference type="ARBA" id="ARBA00022753"/>
    </source>
</evidence>
<evidence type="ECO:0000256" key="3">
    <source>
        <dbReference type="ARBA" id="ARBA00004177"/>
    </source>
</evidence>
<evidence type="ECO:0000256" key="15">
    <source>
        <dbReference type="ARBA" id="ARBA00023228"/>
    </source>
</evidence>
<dbReference type="GO" id="GO:0061630">
    <property type="term" value="F:ubiquitin protein ligase activity"/>
    <property type="evidence" value="ECO:0007669"/>
    <property type="project" value="UniProtKB-EC"/>
</dbReference>
<dbReference type="Proteomes" id="UP001143981">
    <property type="component" value="Unassembled WGS sequence"/>
</dbReference>
<evidence type="ECO:0000256" key="17">
    <source>
        <dbReference type="PROSITE-ProRule" id="PRU00175"/>
    </source>
</evidence>
<evidence type="ECO:0000256" key="5">
    <source>
        <dbReference type="ARBA" id="ARBA00004906"/>
    </source>
</evidence>
<organism evidence="21 22">
    <name type="scientific">Coemansia biformis</name>
    <dbReference type="NCBI Taxonomy" id="1286918"/>
    <lineage>
        <taxon>Eukaryota</taxon>
        <taxon>Fungi</taxon>
        <taxon>Fungi incertae sedis</taxon>
        <taxon>Zoopagomycota</taxon>
        <taxon>Kickxellomycotina</taxon>
        <taxon>Kickxellomycetes</taxon>
        <taxon>Kickxellales</taxon>
        <taxon>Kickxellaceae</taxon>
        <taxon>Coemansia</taxon>
    </lineage>
</organism>
<dbReference type="GO" id="GO:0016020">
    <property type="term" value="C:membrane"/>
    <property type="evidence" value="ECO:0007669"/>
    <property type="project" value="UniProtKB-SubCell"/>
</dbReference>
<evidence type="ECO:0000256" key="7">
    <source>
        <dbReference type="ARBA" id="ARBA00022679"/>
    </source>
</evidence>
<evidence type="ECO:0000256" key="16">
    <source>
        <dbReference type="ARBA" id="ARBA00023288"/>
    </source>
</evidence>
<feature type="domain" description="RING-type" evidence="19">
    <location>
        <begin position="433"/>
        <end position="474"/>
    </location>
</feature>
<dbReference type="GO" id="GO:0008270">
    <property type="term" value="F:zinc ion binding"/>
    <property type="evidence" value="ECO:0007669"/>
    <property type="project" value="UniProtKB-KW"/>
</dbReference>
<keyword evidence="13" id="KW-0862">Zinc</keyword>
<keyword evidence="9" id="KW-0479">Metal-binding</keyword>
<evidence type="ECO:0000256" key="6">
    <source>
        <dbReference type="ARBA" id="ARBA00012483"/>
    </source>
</evidence>
<evidence type="ECO:0000313" key="21">
    <source>
        <dbReference type="EMBL" id="KAJ1726825.1"/>
    </source>
</evidence>
<dbReference type="SUPFAM" id="SSF57850">
    <property type="entry name" value="RING/U-box"/>
    <property type="match status" value="1"/>
</dbReference>
<dbReference type="InterPro" id="IPR001841">
    <property type="entry name" value="Znf_RING"/>
</dbReference>
<keyword evidence="7" id="KW-0808">Transferase</keyword>
<dbReference type="PROSITE" id="PS50178">
    <property type="entry name" value="ZF_FYVE"/>
    <property type="match status" value="1"/>
</dbReference>
<keyword evidence="8" id="KW-0519">Myristate</keyword>
<evidence type="ECO:0000259" key="19">
    <source>
        <dbReference type="PROSITE" id="PS50089"/>
    </source>
</evidence>
<evidence type="ECO:0000256" key="2">
    <source>
        <dbReference type="ARBA" id="ARBA00004170"/>
    </source>
</evidence>
<evidence type="ECO:0000313" key="22">
    <source>
        <dbReference type="Proteomes" id="UP001143981"/>
    </source>
</evidence>
<dbReference type="SUPFAM" id="SSF57903">
    <property type="entry name" value="FYVE/PHD zinc finger"/>
    <property type="match status" value="1"/>
</dbReference>
<dbReference type="CDD" id="cd16489">
    <property type="entry name" value="mRING-CH-C4HC2H_ZNRF"/>
    <property type="match status" value="1"/>
</dbReference>
<dbReference type="InterPro" id="IPR051878">
    <property type="entry name" value="ZNRF_ubiq-protein_ligase"/>
</dbReference>
<keyword evidence="22" id="KW-1185">Reference proteome</keyword>
<dbReference type="OrthoDB" id="660555at2759"/>
<reference evidence="21" key="1">
    <citation type="submission" date="2022-07" db="EMBL/GenBank/DDBJ databases">
        <title>Phylogenomic reconstructions and comparative analyses of Kickxellomycotina fungi.</title>
        <authorList>
            <person name="Reynolds N.K."/>
            <person name="Stajich J.E."/>
            <person name="Barry K."/>
            <person name="Grigoriev I.V."/>
            <person name="Crous P."/>
            <person name="Smith M.E."/>
        </authorList>
    </citation>
    <scope>NUCLEOTIDE SEQUENCE</scope>
    <source>
        <strain evidence="21">BCRC 34381</strain>
    </source>
</reference>
<keyword evidence="14" id="KW-0472">Membrane</keyword>
<keyword evidence="15" id="KW-0458">Lysosome</keyword>
<evidence type="ECO:0000256" key="12">
    <source>
        <dbReference type="ARBA" id="ARBA00022786"/>
    </source>
</evidence>
<dbReference type="InterPro" id="IPR011011">
    <property type="entry name" value="Znf_FYVE_PHD"/>
</dbReference>
<proteinExistence type="predicted"/>
<dbReference type="GO" id="GO:0070936">
    <property type="term" value="P:protein K48-linked ubiquitination"/>
    <property type="evidence" value="ECO:0007669"/>
    <property type="project" value="TreeGrafter"/>
</dbReference>
<feature type="region of interest" description="Disordered" evidence="18">
    <location>
        <begin position="1"/>
        <end position="24"/>
    </location>
</feature>
<evidence type="ECO:0000256" key="8">
    <source>
        <dbReference type="ARBA" id="ARBA00022707"/>
    </source>
</evidence>
<comment type="caution">
    <text evidence="21">The sequence shown here is derived from an EMBL/GenBank/DDBJ whole genome shotgun (WGS) entry which is preliminary data.</text>
</comment>
<evidence type="ECO:0000256" key="14">
    <source>
        <dbReference type="ARBA" id="ARBA00023136"/>
    </source>
</evidence>
<dbReference type="SMART" id="SM00064">
    <property type="entry name" value="FYVE"/>
    <property type="match status" value="1"/>
</dbReference>
<feature type="compositionally biased region" description="Acidic residues" evidence="18">
    <location>
        <begin position="93"/>
        <end position="107"/>
    </location>
</feature>
<name>A0A9W8CW97_9FUNG</name>
<evidence type="ECO:0000256" key="4">
    <source>
        <dbReference type="ARBA" id="ARBA00004371"/>
    </source>
</evidence>
<dbReference type="PANTHER" id="PTHR46661">
    <property type="entry name" value="E3 UBIQUITIN-PROTEIN LIGASE ZNRF1-LIKE PROTEIN"/>
    <property type="match status" value="1"/>
</dbReference>
<accession>A0A9W8CW97</accession>
<feature type="domain" description="FYVE-type" evidence="20">
    <location>
        <begin position="133"/>
        <end position="224"/>
    </location>
</feature>
<dbReference type="PROSITE" id="PS50089">
    <property type="entry name" value="ZF_RING_2"/>
    <property type="match status" value="1"/>
</dbReference>
<keyword evidence="11 17" id="KW-0863">Zinc-finger</keyword>
<evidence type="ECO:0000256" key="18">
    <source>
        <dbReference type="SAM" id="MobiDB-lite"/>
    </source>
</evidence>
<dbReference type="Gene3D" id="3.30.40.10">
    <property type="entry name" value="Zinc/RING finger domain, C3HC4 (zinc finger)"/>
    <property type="match status" value="2"/>
</dbReference>
<feature type="region of interest" description="Disordered" evidence="18">
    <location>
        <begin position="326"/>
        <end position="364"/>
    </location>
</feature>
<dbReference type="Pfam" id="PF13639">
    <property type="entry name" value="zf-RING_2"/>
    <property type="match status" value="1"/>
</dbReference>
<sequence>MGPYTLPASPPHSPHSPQLSQFHAPVDRLLRSEDDDRVLTQVVRRVGLVTAARDGVTAITPLAGESSHAAHGATVGSRASSDAGAAPGHSDGDDAYSDDDDNGDDDSGPAQGLYPPSAMFKRQRLPEAAWEPDEATLACHQCCQRFTLFVRRHHCRRCGLVVCDSCSSKRVLLAAPARAAHGADADAAADDNTPLAQLAGSSALSTYWRFCAYRTCDPCAEVVAGLPAARADSVALVVAELGSSDAADNAYNIFAPPGQDPGGQRSGDSLASARLRRQSSSSIRICPVCYQDWAALWVAMTRTPGEGWQEAQERHIRECIDGPHADIQAAPRDHPAAGAAQSRPVPGRQPTRSTGQQASSQSRHSTGFLSFFERASPTRFAGVGSTDSADLPGGRRGSSGPVAHQVSYARPSAGVRYATEVLQEGATLVGQECSICFEDFEPGQKVARLSCFCTFHNRCISDWMSRSPACPLHRE</sequence>
<evidence type="ECO:0000256" key="11">
    <source>
        <dbReference type="ARBA" id="ARBA00022771"/>
    </source>
</evidence>
<dbReference type="InterPro" id="IPR013083">
    <property type="entry name" value="Znf_RING/FYVE/PHD"/>
</dbReference>
<feature type="compositionally biased region" description="Polar residues" evidence="18">
    <location>
        <begin position="350"/>
        <end position="364"/>
    </location>
</feature>
<keyword evidence="10" id="KW-0967">Endosome</keyword>
<comment type="pathway">
    <text evidence="5">Protein modification; protein ubiquitination.</text>
</comment>
<feature type="region of interest" description="Disordered" evidence="18">
    <location>
        <begin position="67"/>
        <end position="117"/>
    </location>
</feature>
<feature type="region of interest" description="Disordered" evidence="18">
    <location>
        <begin position="380"/>
        <end position="403"/>
    </location>
</feature>
<dbReference type="InterPro" id="IPR000306">
    <property type="entry name" value="Znf_FYVE"/>
</dbReference>
<keyword evidence="16" id="KW-0449">Lipoprotein</keyword>
<gene>
    <name evidence="21" type="ORF">LPJ61_004937</name>
</gene>
<evidence type="ECO:0000256" key="1">
    <source>
        <dbReference type="ARBA" id="ARBA00000900"/>
    </source>
</evidence>